<evidence type="ECO:0000313" key="1">
    <source>
        <dbReference type="EMBL" id="EOO19709.1"/>
    </source>
</evidence>
<protein>
    <submittedName>
        <fullName evidence="1">Uncharacterized protein</fullName>
    </submittedName>
</protein>
<evidence type="ECO:0000313" key="2">
    <source>
        <dbReference type="Proteomes" id="UP000014003"/>
    </source>
</evidence>
<dbReference type="EMBL" id="AHDZ01000018">
    <property type="protein sequence ID" value="EOO19709.1"/>
    <property type="molecule type" value="Genomic_DNA"/>
</dbReference>
<organism evidence="1 2">
    <name type="scientific">Bacillus cereus HuA3-9</name>
    <dbReference type="NCBI Taxonomy" id="1053205"/>
    <lineage>
        <taxon>Bacteria</taxon>
        <taxon>Bacillati</taxon>
        <taxon>Bacillota</taxon>
        <taxon>Bacilli</taxon>
        <taxon>Bacillales</taxon>
        <taxon>Bacillaceae</taxon>
        <taxon>Bacillus</taxon>
        <taxon>Bacillus cereus group</taxon>
    </lineage>
</organism>
<dbReference type="HOGENOM" id="CLU_094604_1_0_9"/>
<reference evidence="1 2" key="1">
    <citation type="submission" date="2012-12" db="EMBL/GenBank/DDBJ databases">
        <title>The Genome Sequence of Bacillus cereus HuA3-9.</title>
        <authorList>
            <consortium name="The Broad Institute Genome Sequencing Platform"/>
            <consortium name="The Broad Institute Genome Sequencing Center for Infectious Disease"/>
            <person name="Feldgarden M."/>
            <person name="Van der Auwera G.A."/>
            <person name="Mahillon J."/>
            <person name="Duprez V."/>
            <person name="Timmery S."/>
            <person name="Mattelet C."/>
            <person name="Dierick K."/>
            <person name="Sun M."/>
            <person name="Yu Z."/>
            <person name="Zhu L."/>
            <person name="Hu X."/>
            <person name="Shank E.B."/>
            <person name="Swiecicka I."/>
            <person name="Hansen B.M."/>
            <person name="Andrup L."/>
            <person name="Walker B."/>
            <person name="Young S.K."/>
            <person name="Zeng Q."/>
            <person name="Gargeya S."/>
            <person name="Fitzgerald M."/>
            <person name="Haas B."/>
            <person name="Abouelleil A."/>
            <person name="Alvarado L."/>
            <person name="Arachchi H.M."/>
            <person name="Berlin A.M."/>
            <person name="Chapman S.B."/>
            <person name="Dewar J."/>
            <person name="Goldberg J."/>
            <person name="Griggs A."/>
            <person name="Gujja S."/>
            <person name="Hansen M."/>
            <person name="Howarth C."/>
            <person name="Imamovic A."/>
            <person name="Larimer J."/>
            <person name="McCowan C."/>
            <person name="Murphy C."/>
            <person name="Neiman D."/>
            <person name="Pearson M."/>
            <person name="Priest M."/>
            <person name="Roberts A."/>
            <person name="Saif S."/>
            <person name="Shea T."/>
            <person name="Sisk P."/>
            <person name="Sykes S."/>
            <person name="Wortman J."/>
            <person name="Nusbaum C."/>
            <person name="Birren B."/>
        </authorList>
    </citation>
    <scope>NUCLEOTIDE SEQUENCE [LARGE SCALE GENOMIC DNA]</scope>
    <source>
        <strain evidence="1 2">HuA3-9</strain>
    </source>
</reference>
<gene>
    <name evidence="1" type="ORF">IGA_01935</name>
</gene>
<dbReference type="Proteomes" id="UP000014003">
    <property type="component" value="Unassembled WGS sequence"/>
</dbReference>
<dbReference type="SUPFAM" id="SSF52540">
    <property type="entry name" value="P-loop containing nucleoside triphosphate hydrolases"/>
    <property type="match status" value="1"/>
</dbReference>
<sequence length="172" mass="20051">MEYIFLSGIHGVGKSTLVTKLRKEIEIKSFSVSDLIRRAGNNINTTAKNVSGISRNQELWKNELNKIEQDGCILLLDGHFCLLDSNSNITMLPFSTFEGTNMLKIILMQNKPQVIRERLLKRDNNEYSIELLEEFQNSEIRQTIKYSEQRNIELFIYDETEPFQELINFVRS</sequence>
<dbReference type="CDD" id="cd02019">
    <property type="entry name" value="NK"/>
    <property type="match status" value="1"/>
</dbReference>
<dbReference type="Gene3D" id="3.40.50.300">
    <property type="entry name" value="P-loop containing nucleotide triphosphate hydrolases"/>
    <property type="match status" value="1"/>
</dbReference>
<accession>R8D707</accession>
<proteinExistence type="predicted"/>
<dbReference type="PATRIC" id="fig|1053205.3.peg.1970"/>
<comment type="caution">
    <text evidence="1">The sequence shown here is derived from an EMBL/GenBank/DDBJ whole genome shotgun (WGS) entry which is preliminary data.</text>
</comment>
<name>R8D707_BACCE</name>
<dbReference type="RefSeq" id="WP_016095485.1">
    <property type="nucleotide sequence ID" value="NZ_KB976136.1"/>
</dbReference>
<dbReference type="InterPro" id="IPR027417">
    <property type="entry name" value="P-loop_NTPase"/>
</dbReference>
<dbReference type="Pfam" id="PF13207">
    <property type="entry name" value="AAA_17"/>
    <property type="match status" value="1"/>
</dbReference>
<dbReference type="AlphaFoldDB" id="R8D707"/>